<comment type="subcellular location">
    <subcellularLocation>
        <location evidence="1">Cell envelope</location>
    </subcellularLocation>
</comment>
<dbReference type="PROSITE" id="PS51257">
    <property type="entry name" value="PROKAR_LIPOPROTEIN"/>
    <property type="match status" value="1"/>
</dbReference>
<dbReference type="SUPFAM" id="SSF53850">
    <property type="entry name" value="Periplasmic binding protein-like II"/>
    <property type="match status" value="1"/>
</dbReference>
<dbReference type="PANTHER" id="PTHR43649">
    <property type="entry name" value="ARABINOSE-BINDING PROTEIN-RELATED"/>
    <property type="match status" value="1"/>
</dbReference>
<sequence length="450" mass="49828">MKNRTGILSTAAALVSTLTLAVAGCSSSTFSGSKTAIDYWMWDANQLPGYQQCAQDFMKENDDIDIRITQVGWDDYWTKLTAGFVADAGPDVFTDHVARYPEFQERGVLLPLDDVGPLKDLNPQEFMTGLADMWIGQDGKRYGVPKDYDTVAIMYDKNVLRDAGISEEELQNANWNPDDGGSFGKIIRHLTVDKNGKRGDEDGFDKTKIQTYGLAADPTLDYVGQTSWSPFALSTGWTHTDVPVWGTKFQYDDPRFQKTMQWYAGLTKEGILPAYGEFGEAFPADQQLGAHRAALAIAGSWMINGYDRLKDIDLGIAPLPSGPSGHPATMYNGLGDSISKQTKNPREAARWVAYLGSDKCQNVIGRQGIVFPARPAGTQEAVKAFQDRGIDVTPFTDRVERKETSRYPLTVSGAALFAKARPYFDAVWIGSKDPSTFTEMNQQMNRILKR</sequence>
<dbReference type="InterPro" id="IPR006059">
    <property type="entry name" value="SBP"/>
</dbReference>
<evidence type="ECO:0000256" key="4">
    <source>
        <dbReference type="ARBA" id="ARBA00022729"/>
    </source>
</evidence>
<dbReference type="Gene3D" id="3.40.190.10">
    <property type="entry name" value="Periplasmic binding protein-like II"/>
    <property type="match status" value="1"/>
</dbReference>
<dbReference type="Pfam" id="PF13416">
    <property type="entry name" value="SBP_bac_8"/>
    <property type="match status" value="1"/>
</dbReference>
<dbReference type="InterPro" id="IPR050490">
    <property type="entry name" value="Bact_solute-bd_prot1"/>
</dbReference>
<evidence type="ECO:0000256" key="1">
    <source>
        <dbReference type="ARBA" id="ARBA00004196"/>
    </source>
</evidence>
<dbReference type="CDD" id="cd13585">
    <property type="entry name" value="PBP2_TMBP_like"/>
    <property type="match status" value="1"/>
</dbReference>
<evidence type="ECO:0000256" key="3">
    <source>
        <dbReference type="ARBA" id="ARBA00022448"/>
    </source>
</evidence>
<evidence type="ECO:0000256" key="2">
    <source>
        <dbReference type="ARBA" id="ARBA00008520"/>
    </source>
</evidence>
<dbReference type="PANTHER" id="PTHR43649:SF31">
    <property type="entry name" value="SN-GLYCEROL-3-PHOSPHATE-BINDING PERIPLASMIC PROTEIN UGPB"/>
    <property type="match status" value="1"/>
</dbReference>
<evidence type="ECO:0000313" key="6">
    <source>
        <dbReference type="EMBL" id="MDT3768120.1"/>
    </source>
</evidence>
<keyword evidence="7" id="KW-1185">Reference proteome</keyword>
<protein>
    <submittedName>
        <fullName evidence="6">Sugar ABC transporter substrate-binding protein</fullName>
    </submittedName>
</protein>
<comment type="caution">
    <text evidence="6">The sequence shown here is derived from an EMBL/GenBank/DDBJ whole genome shotgun (WGS) entry which is preliminary data.</text>
</comment>
<keyword evidence="3" id="KW-0813">Transport</keyword>
<proteinExistence type="inferred from homology"/>
<evidence type="ECO:0000256" key="5">
    <source>
        <dbReference type="SAM" id="SignalP"/>
    </source>
</evidence>
<dbReference type="EMBL" id="JASXSX010000005">
    <property type="protein sequence ID" value="MDT3768120.1"/>
    <property type="molecule type" value="Genomic_DNA"/>
</dbReference>
<reference evidence="6 7" key="1">
    <citation type="submission" date="2023-06" db="EMBL/GenBank/DDBJ databases">
        <title>Draft genome sequence of Gleimia hominis type strain CCUG 57540T.</title>
        <authorList>
            <person name="Salva-Serra F."/>
            <person name="Cardew S."/>
            <person name="Jensie Markopoulos S."/>
            <person name="Ohlen M."/>
            <person name="Inganas E."/>
            <person name="Svensson-Stadler L."/>
            <person name="Moore E.R.B."/>
        </authorList>
    </citation>
    <scope>NUCLEOTIDE SEQUENCE [LARGE SCALE GENOMIC DNA]</scope>
    <source>
        <strain evidence="6 7">CCUG 57540</strain>
    </source>
</reference>
<evidence type="ECO:0000313" key="7">
    <source>
        <dbReference type="Proteomes" id="UP001247542"/>
    </source>
</evidence>
<accession>A0ABU3ICM9</accession>
<dbReference type="Proteomes" id="UP001247542">
    <property type="component" value="Unassembled WGS sequence"/>
</dbReference>
<organism evidence="6 7">
    <name type="scientific">Gleimia hominis</name>
    <dbReference type="NCBI Taxonomy" id="595468"/>
    <lineage>
        <taxon>Bacteria</taxon>
        <taxon>Bacillati</taxon>
        <taxon>Actinomycetota</taxon>
        <taxon>Actinomycetes</taxon>
        <taxon>Actinomycetales</taxon>
        <taxon>Actinomycetaceae</taxon>
        <taxon>Gleimia</taxon>
    </lineage>
</organism>
<comment type="similarity">
    <text evidence="2">Belongs to the bacterial solute-binding protein 1 family.</text>
</comment>
<dbReference type="RefSeq" id="WP_313274523.1">
    <property type="nucleotide sequence ID" value="NZ_JASXSX010000005.1"/>
</dbReference>
<feature type="chain" id="PRO_5045646731" evidence="5">
    <location>
        <begin position="24"/>
        <end position="450"/>
    </location>
</feature>
<keyword evidence="4 5" id="KW-0732">Signal</keyword>
<gene>
    <name evidence="6" type="ORF">QS713_08620</name>
</gene>
<feature type="signal peptide" evidence="5">
    <location>
        <begin position="1"/>
        <end position="23"/>
    </location>
</feature>
<name>A0ABU3ICM9_9ACTO</name>